<feature type="transmembrane region" description="Helical" evidence="1">
    <location>
        <begin position="1056"/>
        <end position="1077"/>
    </location>
</feature>
<dbReference type="AlphaFoldDB" id="A0AAQ3UNT4"/>
<evidence type="ECO:0000313" key="3">
    <source>
        <dbReference type="EMBL" id="WVZ95491.1"/>
    </source>
</evidence>
<dbReference type="EMBL" id="CP144753">
    <property type="protein sequence ID" value="WVZ95491.1"/>
    <property type="molecule type" value="Genomic_DNA"/>
</dbReference>
<feature type="non-terminal residue" evidence="3">
    <location>
        <position position="1"/>
    </location>
</feature>
<dbReference type="PANTHER" id="PTHR33463">
    <property type="entry name" value="NB-ARC DOMAIN-CONTAINING PROTEIN-RELATED"/>
    <property type="match status" value="1"/>
</dbReference>
<gene>
    <name evidence="3" type="ORF">U9M48_041247</name>
</gene>
<sequence>RIDARDVAGAREKILNTIQRNPNYINICFDGWNSLGATAVLRSIPQALISMKSPPPGLCFGRIIYIDCSTWKSKRVMQRTIAHELKLDRKTMSMFEERDEEDDFNGVDHGSRDVIREVTAMINRALIQTRFMLILLNGSTDEVTPSEFGIPEYHGTIIWTFSRGFLSMPDFSDEYVKQVEVFTRTDMFIYTLQSPALLSESELNALFHEEAASIVSRYPFMQDIPLTMVIHCWCYGFFLHRSFHSNIRLDWEAQVPNFWICDGIIQEGTSTMEISYALDSEISYEGDAYLLNRLKIKTIMNLLINMERCLIVGFLSPQKRKIVQANMQTILAEASSIFIAFDRTINAPRLPDALFELSIKLGVLILSSCAFNFVSPPFIHCHTLRFLGLSNCTHQNDTFKVEEEDCITKWTCLHNLWVLDLRYTDWSEILSEQKICLMANLIELNIEGVRCWYYTSQLQKKLPYLQRLRIIKPAHQEETLTGINSSLEDKKQLEILDLSGNSKMENLPASLSEANKLRMLVLDGCNELENVVLPNSSLRSFSFDGYGPASHWTSTDKLPQMSSRPESPPAVEKKHVKICKISLEGCTFLEDLFLRGLPNLEELDLSECAIKVLDFGAMVVDVPRLKRLFLLGCERLRAIKWGSRLGLGGHLECAQQPSPGDQQESLKLQVHAVVVDARLSRSLWALIAQAGSNGYSNIKFTSSTSACSDGVVKPEAMEGKEMTVVGSSEQRRRYDAAPKYGDVFIKIGDGATPMQAFPQGPIGQLDRHIEIGDGSRNVQSEIEADPYFGNFARLIRYYTQSLHVHDVSTYSNIMLPERLGSLVWCRVERCPSLNAIFPNGAEENGTLETMWASELLMARCIWSKGGRIFAWPYSRFRGLKHLHLRRCPSLRFALAMGRRSSFPSLETLHIIHCGSLRHVFVPGDEHNQHRSVEFPKLTTIHLHDVPALREMCEAAAEMVAPALETIRIRGCWSLRRLPSLKGREPGMRRRPTVEMEKDVWDALEWDGVDAGHHPSLYEVPVHSRATTRGACSGSPSSGETTNGAAGVLVVAGRLHAASSVMSGCLIICLCVWLCWFVDRSVWACQLPPIWFGLLCLCCGVVWCVHLVLDGIRKTDQLAE</sequence>
<feature type="transmembrane region" description="Helical" evidence="1">
    <location>
        <begin position="1089"/>
        <end position="1108"/>
    </location>
</feature>
<dbReference type="Proteomes" id="UP001341281">
    <property type="component" value="Chromosome 09"/>
</dbReference>
<dbReference type="Pfam" id="PF23247">
    <property type="entry name" value="LRR_RPS2"/>
    <property type="match status" value="1"/>
</dbReference>
<reference evidence="3 4" key="1">
    <citation type="submission" date="2024-02" db="EMBL/GenBank/DDBJ databases">
        <title>High-quality chromosome-scale genome assembly of Pensacola bahiagrass (Paspalum notatum Flugge var. saurae).</title>
        <authorList>
            <person name="Vega J.M."/>
            <person name="Podio M."/>
            <person name="Orjuela J."/>
            <person name="Siena L.A."/>
            <person name="Pessino S.C."/>
            <person name="Combes M.C."/>
            <person name="Mariac C."/>
            <person name="Albertini E."/>
            <person name="Pupilli F."/>
            <person name="Ortiz J.P.A."/>
            <person name="Leblanc O."/>
        </authorList>
    </citation>
    <scope>NUCLEOTIDE SEQUENCE [LARGE SCALE GENOMIC DNA]</scope>
    <source>
        <strain evidence="3">R1</strain>
        <tissue evidence="3">Leaf</tissue>
    </source>
</reference>
<keyword evidence="4" id="KW-1185">Reference proteome</keyword>
<name>A0AAQ3UNT4_PASNO</name>
<proteinExistence type="predicted"/>
<evidence type="ECO:0000256" key="1">
    <source>
        <dbReference type="SAM" id="Phobius"/>
    </source>
</evidence>
<dbReference type="InterPro" id="IPR050905">
    <property type="entry name" value="Plant_NBS-LRR"/>
</dbReference>
<evidence type="ECO:0000259" key="2">
    <source>
        <dbReference type="Pfam" id="PF23247"/>
    </source>
</evidence>
<dbReference type="InterPro" id="IPR032675">
    <property type="entry name" value="LRR_dom_sf"/>
</dbReference>
<dbReference type="Gene3D" id="3.80.10.10">
    <property type="entry name" value="Ribonuclease Inhibitor"/>
    <property type="match status" value="2"/>
</dbReference>
<organism evidence="3 4">
    <name type="scientific">Paspalum notatum var. saurae</name>
    <dbReference type="NCBI Taxonomy" id="547442"/>
    <lineage>
        <taxon>Eukaryota</taxon>
        <taxon>Viridiplantae</taxon>
        <taxon>Streptophyta</taxon>
        <taxon>Embryophyta</taxon>
        <taxon>Tracheophyta</taxon>
        <taxon>Spermatophyta</taxon>
        <taxon>Magnoliopsida</taxon>
        <taxon>Liliopsida</taxon>
        <taxon>Poales</taxon>
        <taxon>Poaceae</taxon>
        <taxon>PACMAD clade</taxon>
        <taxon>Panicoideae</taxon>
        <taxon>Andropogonodae</taxon>
        <taxon>Paspaleae</taxon>
        <taxon>Paspalinae</taxon>
        <taxon>Paspalum</taxon>
    </lineage>
</organism>
<keyword evidence="1" id="KW-0812">Transmembrane</keyword>
<accession>A0AAQ3UNT4</accession>
<keyword evidence="1" id="KW-0472">Membrane</keyword>
<dbReference type="InterPro" id="IPR057135">
    <property type="entry name" value="At4g27190-like_LRR"/>
</dbReference>
<protein>
    <recommendedName>
        <fullName evidence="2">Disease resistance protein At4g27190-like leucine-rich repeats domain-containing protein</fullName>
    </recommendedName>
</protein>
<evidence type="ECO:0000313" key="4">
    <source>
        <dbReference type="Proteomes" id="UP001341281"/>
    </source>
</evidence>
<dbReference type="PANTHER" id="PTHR33463:SF194">
    <property type="entry name" value="OS04G0431700 PROTEIN"/>
    <property type="match status" value="1"/>
</dbReference>
<dbReference type="SUPFAM" id="SSF52058">
    <property type="entry name" value="L domain-like"/>
    <property type="match status" value="1"/>
</dbReference>
<feature type="domain" description="Disease resistance protein At4g27190-like leucine-rich repeats" evidence="2">
    <location>
        <begin position="872"/>
        <end position="977"/>
    </location>
</feature>
<keyword evidence="1" id="KW-1133">Transmembrane helix</keyword>